<feature type="domain" description="Glycosyltransferase 2-like" evidence="1">
    <location>
        <begin position="26"/>
        <end position="86"/>
    </location>
</feature>
<dbReference type="SUPFAM" id="SSF53448">
    <property type="entry name" value="Nucleotide-diphospho-sugar transferases"/>
    <property type="match status" value="1"/>
</dbReference>
<dbReference type="KEGG" id="kcm:ABWK59_30385"/>
<proteinExistence type="predicted"/>
<dbReference type="AlphaFoldDB" id="A0AAU8K6L3"/>
<dbReference type="RefSeq" id="WP_354643852.1">
    <property type="nucleotide sequence ID" value="NZ_CP159872.1"/>
</dbReference>
<dbReference type="Pfam" id="PF00535">
    <property type="entry name" value="Glycos_transf_2"/>
    <property type="match status" value="1"/>
</dbReference>
<dbReference type="Gene3D" id="3.90.550.10">
    <property type="entry name" value="Spore Coat Polysaccharide Biosynthesis Protein SpsA, Chain A"/>
    <property type="match status" value="1"/>
</dbReference>
<dbReference type="EC" id="2.4.-.-" evidence="2"/>
<dbReference type="InterPro" id="IPR029044">
    <property type="entry name" value="Nucleotide-diphossugar_trans"/>
</dbReference>
<dbReference type="EMBL" id="CP159872">
    <property type="protein sequence ID" value="XCM82917.1"/>
    <property type="molecule type" value="Genomic_DNA"/>
</dbReference>
<dbReference type="InterPro" id="IPR001173">
    <property type="entry name" value="Glyco_trans_2-like"/>
</dbReference>
<sequence>MTKRAVGSVLGQTLPASAILVEQDLHQAGAAATRDRGLRKVTTEWTAFLDSDDQFRPEHLAELMACAEETGADYVYSWYLPVGFGSDPLPHFGKPFDPANPTQTTITVLVRTELAQTVGFREPPPGALIDGERFGEDFLFTVECLAAGAHIVHLPKRTWIWNYHGSNTSGQPNRGDARS</sequence>
<keyword evidence="2" id="KW-0328">Glycosyltransferase</keyword>
<evidence type="ECO:0000313" key="2">
    <source>
        <dbReference type="EMBL" id="XCM82917.1"/>
    </source>
</evidence>
<dbReference type="CDD" id="cd00761">
    <property type="entry name" value="Glyco_tranf_GTA_type"/>
    <property type="match status" value="1"/>
</dbReference>
<evidence type="ECO:0000259" key="1">
    <source>
        <dbReference type="Pfam" id="PF00535"/>
    </source>
</evidence>
<accession>A0AAU8K6L3</accession>
<gene>
    <name evidence="2" type="ORF">ABWK59_30385</name>
</gene>
<name>A0AAU8K6L3_9ACTN</name>
<dbReference type="GO" id="GO:0016757">
    <property type="term" value="F:glycosyltransferase activity"/>
    <property type="evidence" value="ECO:0007669"/>
    <property type="project" value="UniProtKB-KW"/>
</dbReference>
<reference evidence="2" key="1">
    <citation type="submission" date="2024-06" db="EMBL/GenBank/DDBJ databases">
        <title>The genome sequences of Kitasatospora sp. strain HUAS MG31.</title>
        <authorList>
            <person name="Mo P."/>
        </authorList>
    </citation>
    <scope>NUCLEOTIDE SEQUENCE</scope>
    <source>
        <strain evidence="2">HUAS MG31</strain>
    </source>
</reference>
<keyword evidence="2" id="KW-0808">Transferase</keyword>
<protein>
    <submittedName>
        <fullName evidence="2">Glycosyltransferase</fullName>
        <ecNumber evidence="2">2.4.-.-</ecNumber>
    </submittedName>
</protein>
<organism evidence="2">
    <name type="scientific">Kitasatospora camelliae</name>
    <dbReference type="NCBI Taxonomy" id="3156397"/>
    <lineage>
        <taxon>Bacteria</taxon>
        <taxon>Bacillati</taxon>
        <taxon>Actinomycetota</taxon>
        <taxon>Actinomycetes</taxon>
        <taxon>Kitasatosporales</taxon>
        <taxon>Streptomycetaceae</taxon>
        <taxon>Kitasatospora</taxon>
    </lineage>
</organism>